<sequence>MSSVSQLLNSLGVEASEVADKANIPVERAAQILEGASPTFAELRALAHGLGLPMEAFASGNAPSEKSKSLSVKFRTKPSAGKFHSNLEKENIANFVNSALSILPVQNELPDWLGRLSFKKETYSEAEQLAYNFRSMFLNEPWDEPVTHLPEILSNNCSIFLSKMKANSYEGASLIMNNNVFVFVSPRFPGRMLFTIAHELGHVIAHHKYGGPAIFDSEENLYGWRKISKSEKFVDIFASILLLPERGVARALKKIRQSYNIHSSQIGDIEILVLARFFGVSFEVAARRLERLDLLPKGGATSLRDELYRKHGSPEKRAESAGLPARVLVDIPKVSDNLLRHIVKAIELGDISTGWACDNFGVAITDINDAHSRFSGELRH</sequence>
<evidence type="ECO:0000313" key="3">
    <source>
        <dbReference type="Proteomes" id="UP000253941"/>
    </source>
</evidence>
<dbReference type="InterPro" id="IPR010359">
    <property type="entry name" value="IrrE_HExxH"/>
</dbReference>
<name>A0A369TC11_9PROT</name>
<dbReference type="PANTHER" id="PTHR43236:SF1">
    <property type="entry name" value="BLL7220 PROTEIN"/>
    <property type="match status" value="1"/>
</dbReference>
<dbReference type="EMBL" id="QPMH01000026">
    <property type="protein sequence ID" value="RDD60456.1"/>
    <property type="molecule type" value="Genomic_DNA"/>
</dbReference>
<dbReference type="Proteomes" id="UP000253941">
    <property type="component" value="Unassembled WGS sequence"/>
</dbReference>
<dbReference type="AlphaFoldDB" id="A0A369TC11"/>
<accession>A0A369TC11</accession>
<reference evidence="2 3" key="1">
    <citation type="submission" date="2018-07" db="EMBL/GenBank/DDBJ databases">
        <title>Venubactetium sediminum gen. nov., sp. nov., isolated from a marine solar saltern.</title>
        <authorList>
            <person name="Wang S."/>
        </authorList>
    </citation>
    <scope>NUCLEOTIDE SEQUENCE [LARGE SCALE GENOMIC DNA]</scope>
    <source>
        <strain evidence="2 3">WD2A32</strain>
    </source>
</reference>
<organism evidence="2 3">
    <name type="scientific">Ferruginivarius sediminum</name>
    <dbReference type="NCBI Taxonomy" id="2661937"/>
    <lineage>
        <taxon>Bacteria</taxon>
        <taxon>Pseudomonadati</taxon>
        <taxon>Pseudomonadota</taxon>
        <taxon>Alphaproteobacteria</taxon>
        <taxon>Rhodospirillales</taxon>
        <taxon>Rhodospirillaceae</taxon>
        <taxon>Ferruginivarius</taxon>
    </lineage>
</organism>
<evidence type="ECO:0000259" key="1">
    <source>
        <dbReference type="Pfam" id="PF06114"/>
    </source>
</evidence>
<dbReference type="Pfam" id="PF06114">
    <property type="entry name" value="Peptidase_M78"/>
    <property type="match status" value="1"/>
</dbReference>
<dbReference type="PANTHER" id="PTHR43236">
    <property type="entry name" value="ANTITOXIN HIGA1"/>
    <property type="match status" value="1"/>
</dbReference>
<evidence type="ECO:0000313" key="2">
    <source>
        <dbReference type="EMBL" id="RDD60456.1"/>
    </source>
</evidence>
<keyword evidence="3" id="KW-1185">Reference proteome</keyword>
<dbReference type="RefSeq" id="WP_114583581.1">
    <property type="nucleotide sequence ID" value="NZ_QPMH01000026.1"/>
</dbReference>
<protein>
    <submittedName>
        <fullName evidence="2">ImmA/IrrE family metallo-endopeptidase</fullName>
    </submittedName>
</protein>
<proteinExistence type="predicted"/>
<gene>
    <name evidence="2" type="ORF">DRB17_17800</name>
</gene>
<comment type="caution">
    <text evidence="2">The sequence shown here is derived from an EMBL/GenBank/DDBJ whole genome shotgun (WGS) entry which is preliminary data.</text>
</comment>
<dbReference type="Gene3D" id="1.10.10.2910">
    <property type="match status" value="1"/>
</dbReference>
<dbReference type="InterPro" id="IPR052345">
    <property type="entry name" value="Rad_response_metalloprotease"/>
</dbReference>
<feature type="domain" description="IrrE N-terminal-like" evidence="1">
    <location>
        <begin position="179"/>
        <end position="290"/>
    </location>
</feature>